<dbReference type="RefSeq" id="WP_232572410.1">
    <property type="nucleotide sequence ID" value="NZ_CP089466.1"/>
</dbReference>
<dbReference type="InterPro" id="IPR009758">
    <property type="entry name" value="DUF1326"/>
</dbReference>
<dbReference type="EMBL" id="JBHRWN010000002">
    <property type="protein sequence ID" value="MFC3476441.1"/>
    <property type="molecule type" value="Genomic_DNA"/>
</dbReference>
<organism evidence="1 2">
    <name type="scientific">Halobacterium litoreum</name>
    <dbReference type="NCBI Taxonomy" id="2039234"/>
    <lineage>
        <taxon>Archaea</taxon>
        <taxon>Methanobacteriati</taxon>
        <taxon>Methanobacteriota</taxon>
        <taxon>Stenosarchaea group</taxon>
        <taxon>Halobacteria</taxon>
        <taxon>Halobacteriales</taxon>
        <taxon>Halobacteriaceae</taxon>
        <taxon>Halobacterium</taxon>
    </lineage>
</organism>
<keyword evidence="2" id="KW-1185">Reference proteome</keyword>
<evidence type="ECO:0000313" key="1">
    <source>
        <dbReference type="EMBL" id="MFC3476441.1"/>
    </source>
</evidence>
<protein>
    <submittedName>
        <fullName evidence="1">DUF1326 domain-containing protein</fullName>
    </submittedName>
</protein>
<proteinExistence type="predicted"/>
<dbReference type="Proteomes" id="UP001595660">
    <property type="component" value="Unassembled WGS sequence"/>
</dbReference>
<evidence type="ECO:0000313" key="2">
    <source>
        <dbReference type="Proteomes" id="UP001595660"/>
    </source>
</evidence>
<accession>A0ABD5NB83</accession>
<sequence>MTEDWTIAGEYVECCNCEVPCQCLWFESPTDDVCNAGVFWNIEEGNYGDVSLDGLTGGVLLDQEGVLFEGGWDVVLVLDEAADEPQSEALQMIFSGEAGGLFGALRGLIDEVVDVVSLPFEYTSSDGHFEFEAGDAVSMAVDQRTGFHDEPGTAFPHPLMPPDQEAKLGKSSEWLVAFDDQFSWENPGNNAYFGEFEFGSA</sequence>
<dbReference type="AlphaFoldDB" id="A0ABD5NB83"/>
<dbReference type="GeneID" id="69117651"/>
<gene>
    <name evidence="1" type="ORF">ACFOKC_01745</name>
</gene>
<name>A0ABD5NB83_9EURY</name>
<dbReference type="Pfam" id="PF07040">
    <property type="entry name" value="DUF1326"/>
    <property type="match status" value="1"/>
</dbReference>
<reference evidence="1 2" key="1">
    <citation type="journal article" date="2019" name="Int. J. Syst. Evol. Microbiol.">
        <title>The Global Catalogue of Microorganisms (GCM) 10K type strain sequencing project: providing services to taxonomists for standard genome sequencing and annotation.</title>
        <authorList>
            <consortium name="The Broad Institute Genomics Platform"/>
            <consortium name="The Broad Institute Genome Sequencing Center for Infectious Disease"/>
            <person name="Wu L."/>
            <person name="Ma J."/>
        </authorList>
    </citation>
    <scope>NUCLEOTIDE SEQUENCE [LARGE SCALE GENOMIC DNA]</scope>
    <source>
        <strain evidence="1 2">CGMCC 1.12562</strain>
    </source>
</reference>
<comment type="caution">
    <text evidence="1">The sequence shown here is derived from an EMBL/GenBank/DDBJ whole genome shotgun (WGS) entry which is preliminary data.</text>
</comment>